<reference evidence="1 2" key="1">
    <citation type="submission" date="2016-01" db="EMBL/GenBank/DDBJ databases">
        <title>Genome Sequences of Twelve Sporeforming Bacillus Species Isolated from Foods.</title>
        <authorList>
            <person name="Berendsen E.M."/>
            <person name="Wells-Bennik M.H."/>
            <person name="Krawcyk A.O."/>
            <person name="De Jong A."/>
            <person name="Holsappel S."/>
            <person name="Eijlander R.T."/>
            <person name="Kuipers O.P."/>
        </authorList>
    </citation>
    <scope>NUCLEOTIDE SEQUENCE [LARGE SCALE GENOMIC DNA]</scope>
    <source>
        <strain evidence="1 2">B4102</strain>
    </source>
</reference>
<dbReference type="PATRIC" id="fig|46224.3.peg.3138"/>
<evidence type="ECO:0000313" key="2">
    <source>
        <dbReference type="Proteomes" id="UP000075666"/>
    </source>
</evidence>
<sequence>MDEFLSAKEEFGDIVYEFFEGGKKEYNDYLDLIDLVNFGDKPIDYYLSYEPKYV</sequence>
<name>A0A150KZH2_9BACI</name>
<proteinExistence type="predicted"/>
<comment type="caution">
    <text evidence="1">The sequence shown here is derived from an EMBL/GenBank/DDBJ whole genome shotgun (WGS) entry which is preliminary data.</text>
</comment>
<evidence type="ECO:0000313" key="1">
    <source>
        <dbReference type="EMBL" id="KYD05440.1"/>
    </source>
</evidence>
<dbReference type="AlphaFoldDB" id="A0A150KZH2"/>
<protein>
    <submittedName>
        <fullName evidence="1">Uncharacterized protein</fullName>
    </submittedName>
</protein>
<dbReference type="STRING" id="46224.B4102_3164"/>
<dbReference type="EMBL" id="LQYN01000056">
    <property type="protein sequence ID" value="KYD05440.1"/>
    <property type="molecule type" value="Genomic_DNA"/>
</dbReference>
<dbReference type="OrthoDB" id="2737285at2"/>
<gene>
    <name evidence="1" type="ORF">B4102_3164</name>
</gene>
<keyword evidence="2" id="KW-1185">Reference proteome</keyword>
<dbReference type="Proteomes" id="UP000075666">
    <property type="component" value="Unassembled WGS sequence"/>
</dbReference>
<accession>A0A150KZH2</accession>
<organism evidence="1 2">
    <name type="scientific">Heyndrickxia sporothermodurans</name>
    <dbReference type="NCBI Taxonomy" id="46224"/>
    <lineage>
        <taxon>Bacteria</taxon>
        <taxon>Bacillati</taxon>
        <taxon>Bacillota</taxon>
        <taxon>Bacilli</taxon>
        <taxon>Bacillales</taxon>
        <taxon>Bacillaceae</taxon>
        <taxon>Heyndrickxia</taxon>
    </lineage>
</organism>